<dbReference type="RefSeq" id="WP_236623422.1">
    <property type="nucleotide sequence ID" value="NZ_BBLU01000010.1"/>
</dbReference>
<proteinExistence type="predicted"/>
<dbReference type="InterPro" id="IPR011055">
    <property type="entry name" value="Dup_hybrid_motif"/>
</dbReference>
<dbReference type="GO" id="GO:0004222">
    <property type="term" value="F:metalloendopeptidase activity"/>
    <property type="evidence" value="ECO:0007669"/>
    <property type="project" value="TreeGrafter"/>
</dbReference>
<dbReference type="SUPFAM" id="SSF51261">
    <property type="entry name" value="Duplicated hybrid motif"/>
    <property type="match status" value="1"/>
</dbReference>
<name>A0A1H6Z985_9MICO</name>
<evidence type="ECO:0000259" key="1">
    <source>
        <dbReference type="Pfam" id="PF01551"/>
    </source>
</evidence>
<dbReference type="AlphaFoldDB" id="A0A1H6Z985"/>
<dbReference type="EMBL" id="FNZI01000004">
    <property type="protein sequence ID" value="SEJ49296.1"/>
    <property type="molecule type" value="Genomic_DNA"/>
</dbReference>
<dbReference type="eggNOG" id="COG0739">
    <property type="taxonomic scope" value="Bacteria"/>
</dbReference>
<dbReference type="InterPro" id="IPR050570">
    <property type="entry name" value="Cell_wall_metabolism_enzyme"/>
</dbReference>
<dbReference type="InterPro" id="IPR016047">
    <property type="entry name" value="M23ase_b-sheet_dom"/>
</dbReference>
<sequence length="162" mass="16342">MGSRAAIATLVMAWTLLGGLTAEGSPGAMIAPLEPMRAVRLFAAPAQPWAAGHRGIDLRAAVGDPVRAPAGGVVMFAGPVVDRVVVTVDHGDGTVSSFEPVADPPAVGTAVSRGDPVGTVASVAGHCAPQVCLHWGVRVDGRYADPLDLLEGFGPVVLLPAP</sequence>
<gene>
    <name evidence="2" type="ORF">SAMN05421637_2001</name>
</gene>
<organism evidence="2 3">
    <name type="scientific">Demequina mangrovi</name>
    <dbReference type="NCBI Taxonomy" id="1043493"/>
    <lineage>
        <taxon>Bacteria</taxon>
        <taxon>Bacillati</taxon>
        <taxon>Actinomycetota</taxon>
        <taxon>Actinomycetes</taxon>
        <taxon>Micrococcales</taxon>
        <taxon>Demequinaceae</taxon>
        <taxon>Demequina</taxon>
    </lineage>
</organism>
<keyword evidence="3" id="KW-1185">Reference proteome</keyword>
<dbReference type="PANTHER" id="PTHR21666:SF270">
    <property type="entry name" value="MUREIN HYDROLASE ACTIVATOR ENVC"/>
    <property type="match status" value="1"/>
</dbReference>
<dbReference type="Proteomes" id="UP000183315">
    <property type="component" value="Unassembled WGS sequence"/>
</dbReference>
<reference evidence="3" key="1">
    <citation type="submission" date="2016-10" db="EMBL/GenBank/DDBJ databases">
        <authorList>
            <person name="Varghese N."/>
        </authorList>
    </citation>
    <scope>NUCLEOTIDE SEQUENCE [LARGE SCALE GENOMIC DNA]</scope>
    <source>
        <strain evidence="3">DSM 24868</strain>
    </source>
</reference>
<dbReference type="Pfam" id="PF01551">
    <property type="entry name" value="Peptidase_M23"/>
    <property type="match status" value="1"/>
</dbReference>
<accession>A0A1H6Z985</accession>
<evidence type="ECO:0000313" key="3">
    <source>
        <dbReference type="Proteomes" id="UP000183315"/>
    </source>
</evidence>
<dbReference type="CDD" id="cd12797">
    <property type="entry name" value="M23_peptidase"/>
    <property type="match status" value="1"/>
</dbReference>
<dbReference type="PANTHER" id="PTHR21666">
    <property type="entry name" value="PEPTIDASE-RELATED"/>
    <property type="match status" value="1"/>
</dbReference>
<evidence type="ECO:0000313" key="2">
    <source>
        <dbReference type="EMBL" id="SEJ49296.1"/>
    </source>
</evidence>
<dbReference type="Gene3D" id="2.70.70.10">
    <property type="entry name" value="Glucose Permease (Domain IIA)"/>
    <property type="match status" value="1"/>
</dbReference>
<feature type="domain" description="M23ase beta-sheet core" evidence="1">
    <location>
        <begin position="52"/>
        <end position="146"/>
    </location>
</feature>
<dbReference type="STRING" id="1043493.SAMN05421637_2001"/>
<protein>
    <submittedName>
        <fullName evidence="2">Peptidase family M23</fullName>
    </submittedName>
</protein>